<evidence type="ECO:0000256" key="6">
    <source>
        <dbReference type="ARBA" id="ARBA00022842"/>
    </source>
</evidence>
<keyword evidence="8" id="KW-0800">Toxin</keyword>
<evidence type="ECO:0000313" key="10">
    <source>
        <dbReference type="EMBL" id="MFC3631829.1"/>
    </source>
</evidence>
<keyword evidence="3 8" id="KW-0540">Nuclease</keyword>
<comment type="cofactor">
    <cofactor evidence="1 8">
        <name>Mg(2+)</name>
        <dbReference type="ChEBI" id="CHEBI:18420"/>
    </cofactor>
</comment>
<dbReference type="RefSeq" id="WP_377764225.1">
    <property type="nucleotide sequence ID" value="NZ_JBHRXY010000046.1"/>
</dbReference>
<keyword evidence="4 8" id="KW-0479">Metal-binding</keyword>
<feature type="binding site" evidence="8">
    <location>
        <position position="5"/>
    </location>
    <ligand>
        <name>Mg(2+)</name>
        <dbReference type="ChEBI" id="CHEBI:18420"/>
    </ligand>
</feature>
<keyword evidence="11" id="KW-1185">Reference proteome</keyword>
<evidence type="ECO:0000259" key="9">
    <source>
        <dbReference type="Pfam" id="PF01850"/>
    </source>
</evidence>
<evidence type="ECO:0000256" key="3">
    <source>
        <dbReference type="ARBA" id="ARBA00022722"/>
    </source>
</evidence>
<dbReference type="PANTHER" id="PTHR33653:SF1">
    <property type="entry name" value="RIBONUCLEASE VAPC2"/>
    <property type="match status" value="1"/>
</dbReference>
<dbReference type="Pfam" id="PF01850">
    <property type="entry name" value="PIN"/>
    <property type="match status" value="1"/>
</dbReference>
<name>A0ABV7UAB7_9RHOB</name>
<dbReference type="InterPro" id="IPR029060">
    <property type="entry name" value="PIN-like_dom_sf"/>
</dbReference>
<dbReference type="Gene3D" id="3.40.50.1010">
    <property type="entry name" value="5'-nuclease"/>
    <property type="match status" value="1"/>
</dbReference>
<keyword evidence="6 8" id="KW-0460">Magnesium</keyword>
<keyword evidence="2 8" id="KW-1277">Toxin-antitoxin system</keyword>
<dbReference type="InterPro" id="IPR022907">
    <property type="entry name" value="VapC_family"/>
</dbReference>
<dbReference type="InterPro" id="IPR050556">
    <property type="entry name" value="Type_II_TA_system_RNase"/>
</dbReference>
<reference evidence="11" key="1">
    <citation type="journal article" date="2019" name="Int. J. Syst. Evol. Microbiol.">
        <title>The Global Catalogue of Microorganisms (GCM) 10K type strain sequencing project: providing services to taxonomists for standard genome sequencing and annotation.</title>
        <authorList>
            <consortium name="The Broad Institute Genomics Platform"/>
            <consortium name="The Broad Institute Genome Sequencing Center for Infectious Disease"/>
            <person name="Wu L."/>
            <person name="Ma J."/>
        </authorList>
    </citation>
    <scope>NUCLEOTIDE SEQUENCE [LARGE SCALE GENOMIC DNA]</scope>
    <source>
        <strain evidence="11">KCTC 42473</strain>
    </source>
</reference>
<evidence type="ECO:0000256" key="5">
    <source>
        <dbReference type="ARBA" id="ARBA00022801"/>
    </source>
</evidence>
<protein>
    <recommendedName>
        <fullName evidence="8">Ribonuclease VapC</fullName>
        <shortName evidence="8">RNase VapC</shortName>
        <ecNumber evidence="8">3.1.-.-</ecNumber>
    </recommendedName>
    <alternativeName>
        <fullName evidence="8">Toxin VapC</fullName>
    </alternativeName>
</protein>
<accession>A0ABV7UAB7</accession>
<keyword evidence="5 8" id="KW-0378">Hydrolase</keyword>
<comment type="function">
    <text evidence="8">Toxic component of a toxin-antitoxin (TA) system. An RNase.</text>
</comment>
<evidence type="ECO:0000256" key="1">
    <source>
        <dbReference type="ARBA" id="ARBA00001946"/>
    </source>
</evidence>
<evidence type="ECO:0000256" key="8">
    <source>
        <dbReference type="HAMAP-Rule" id="MF_00265"/>
    </source>
</evidence>
<evidence type="ECO:0000256" key="7">
    <source>
        <dbReference type="ARBA" id="ARBA00038093"/>
    </source>
</evidence>
<comment type="caution">
    <text evidence="10">The sequence shown here is derived from an EMBL/GenBank/DDBJ whole genome shotgun (WGS) entry which is preliminary data.</text>
</comment>
<gene>
    <name evidence="8" type="primary">vapC</name>
    <name evidence="10" type="ORF">ACFOM8_20610</name>
</gene>
<feature type="binding site" evidence="8">
    <location>
        <position position="104"/>
    </location>
    <ligand>
        <name>Mg(2+)</name>
        <dbReference type="ChEBI" id="CHEBI:18420"/>
    </ligand>
</feature>
<dbReference type="EC" id="3.1.-.-" evidence="8"/>
<dbReference type="EMBL" id="JBHRXY010000046">
    <property type="protein sequence ID" value="MFC3631829.1"/>
    <property type="molecule type" value="Genomic_DNA"/>
</dbReference>
<evidence type="ECO:0000256" key="4">
    <source>
        <dbReference type="ARBA" id="ARBA00022723"/>
    </source>
</evidence>
<dbReference type="Proteomes" id="UP001595539">
    <property type="component" value="Unassembled WGS sequence"/>
</dbReference>
<comment type="similarity">
    <text evidence="7 8">Belongs to the PINc/VapC protein family.</text>
</comment>
<dbReference type="SUPFAM" id="SSF88723">
    <property type="entry name" value="PIN domain-like"/>
    <property type="match status" value="1"/>
</dbReference>
<feature type="domain" description="PIN" evidence="9">
    <location>
        <begin position="2"/>
        <end position="122"/>
    </location>
</feature>
<evidence type="ECO:0000313" key="11">
    <source>
        <dbReference type="Proteomes" id="UP001595539"/>
    </source>
</evidence>
<sequence length="143" mass="15259">MILLDTNVISELMRPEPSPVVLAWFGRQAAADLYLSAVVEAELRRGAAALPAGKRRDRLIAEIDAMISEDFAGRIMPFDSAAAVAFAAVFVDRKTAGWPISFPDCQIAATARAHAAVIATRNVADFEGCGIEVADPWQTEAGS</sequence>
<proteinExistence type="inferred from homology"/>
<evidence type="ECO:0000256" key="2">
    <source>
        <dbReference type="ARBA" id="ARBA00022649"/>
    </source>
</evidence>
<dbReference type="HAMAP" id="MF_00265">
    <property type="entry name" value="VapC_Nob1"/>
    <property type="match status" value="1"/>
</dbReference>
<organism evidence="10 11">
    <name type="scientific">Paracoccus angustae</name>
    <dbReference type="NCBI Taxonomy" id="1671480"/>
    <lineage>
        <taxon>Bacteria</taxon>
        <taxon>Pseudomonadati</taxon>
        <taxon>Pseudomonadota</taxon>
        <taxon>Alphaproteobacteria</taxon>
        <taxon>Rhodobacterales</taxon>
        <taxon>Paracoccaceae</taxon>
        <taxon>Paracoccus</taxon>
    </lineage>
</organism>
<dbReference type="CDD" id="cd18731">
    <property type="entry name" value="PIN_NgFitB-like"/>
    <property type="match status" value="1"/>
</dbReference>
<dbReference type="InterPro" id="IPR002716">
    <property type="entry name" value="PIN_dom"/>
</dbReference>
<dbReference type="PANTHER" id="PTHR33653">
    <property type="entry name" value="RIBONUCLEASE VAPC2"/>
    <property type="match status" value="1"/>
</dbReference>